<accession>U7QQJ2</accession>
<sequence length="52" mass="6332">MVCKQLIHLSPQNWSFGVMELTNQTHRYITQFNKYHLKLIQIRMQNKCLKLI</sequence>
<dbReference type="Proteomes" id="UP000017127">
    <property type="component" value="Unassembled WGS sequence"/>
</dbReference>
<organism evidence="1 2">
    <name type="scientific">Lyngbya aestuarii BL J</name>
    <dbReference type="NCBI Taxonomy" id="1348334"/>
    <lineage>
        <taxon>Bacteria</taxon>
        <taxon>Bacillati</taxon>
        <taxon>Cyanobacteriota</taxon>
        <taxon>Cyanophyceae</taxon>
        <taxon>Oscillatoriophycideae</taxon>
        <taxon>Oscillatoriales</taxon>
        <taxon>Microcoleaceae</taxon>
        <taxon>Lyngbya</taxon>
    </lineage>
</organism>
<keyword evidence="2" id="KW-1185">Reference proteome</keyword>
<dbReference type="EMBL" id="AUZM01000003">
    <property type="protein sequence ID" value="ERT09537.1"/>
    <property type="molecule type" value="Genomic_DNA"/>
</dbReference>
<name>U7QQJ2_9CYAN</name>
<dbReference type="AlphaFoldDB" id="U7QQJ2"/>
<evidence type="ECO:0000313" key="2">
    <source>
        <dbReference type="Proteomes" id="UP000017127"/>
    </source>
</evidence>
<proteinExistence type="predicted"/>
<comment type="caution">
    <text evidence="1">The sequence shown here is derived from an EMBL/GenBank/DDBJ whole genome shotgun (WGS) entry which is preliminary data.</text>
</comment>
<protein>
    <submittedName>
        <fullName evidence="1">Uncharacterized protein</fullName>
    </submittedName>
</protein>
<gene>
    <name evidence="1" type="ORF">M595_0620</name>
</gene>
<reference evidence="1 2" key="1">
    <citation type="journal article" date="2013" name="Front. Microbiol.">
        <title>Comparative genomic analyses of the cyanobacterium, Lyngbya aestuarii BL J, a powerful hydrogen producer.</title>
        <authorList>
            <person name="Kothari A."/>
            <person name="Vaughn M."/>
            <person name="Garcia-Pichel F."/>
        </authorList>
    </citation>
    <scope>NUCLEOTIDE SEQUENCE [LARGE SCALE GENOMIC DNA]</scope>
    <source>
        <strain evidence="1 2">BL J</strain>
    </source>
</reference>
<evidence type="ECO:0000313" key="1">
    <source>
        <dbReference type="EMBL" id="ERT09537.1"/>
    </source>
</evidence>